<dbReference type="CTD" id="36346679"/>
<accession>W6U732</accession>
<dbReference type="GeneID" id="36346679"/>
<organism evidence="1 2">
    <name type="scientific">Echinococcus granulosus</name>
    <name type="common">Hydatid tapeworm</name>
    <dbReference type="NCBI Taxonomy" id="6210"/>
    <lineage>
        <taxon>Eukaryota</taxon>
        <taxon>Metazoa</taxon>
        <taxon>Spiralia</taxon>
        <taxon>Lophotrochozoa</taxon>
        <taxon>Platyhelminthes</taxon>
        <taxon>Cestoda</taxon>
        <taxon>Eucestoda</taxon>
        <taxon>Cyclophyllidea</taxon>
        <taxon>Taeniidae</taxon>
        <taxon>Echinococcus</taxon>
        <taxon>Echinococcus granulosus group</taxon>
    </lineage>
</organism>
<gene>
    <name evidence="1" type="ORF">EGR_10964</name>
</gene>
<evidence type="ECO:0000313" key="2">
    <source>
        <dbReference type="Proteomes" id="UP000019149"/>
    </source>
</evidence>
<dbReference type="KEGG" id="egl:EGR_10964"/>
<evidence type="ECO:0000313" key="1">
    <source>
        <dbReference type="EMBL" id="EUB54177.1"/>
    </source>
</evidence>
<comment type="caution">
    <text evidence="1">The sequence shown here is derived from an EMBL/GenBank/DDBJ whole genome shotgun (WGS) entry which is preliminary data.</text>
</comment>
<proteinExistence type="predicted"/>
<reference evidence="1 2" key="1">
    <citation type="journal article" date="2013" name="Nat. Genet.">
        <title>The genome of the hydatid tapeworm Echinococcus granulosus.</title>
        <authorList>
            <person name="Zheng H."/>
            <person name="Zhang W."/>
            <person name="Zhang L."/>
            <person name="Zhang Z."/>
            <person name="Li J."/>
            <person name="Lu G."/>
            <person name="Zhu Y."/>
            <person name="Wang Y."/>
            <person name="Huang Y."/>
            <person name="Liu J."/>
            <person name="Kang H."/>
            <person name="Chen J."/>
            <person name="Wang L."/>
            <person name="Chen A."/>
            <person name="Yu S."/>
            <person name="Gao Z."/>
            <person name="Jin L."/>
            <person name="Gu W."/>
            <person name="Wang Z."/>
            <person name="Zhao L."/>
            <person name="Shi B."/>
            <person name="Wen H."/>
            <person name="Lin R."/>
            <person name="Jones M.K."/>
            <person name="Brejova B."/>
            <person name="Vinar T."/>
            <person name="Zhao G."/>
            <person name="McManus D.P."/>
            <person name="Chen Z."/>
            <person name="Zhou Y."/>
            <person name="Wang S."/>
        </authorList>
    </citation>
    <scope>NUCLEOTIDE SEQUENCE [LARGE SCALE GENOMIC DNA]</scope>
</reference>
<sequence length="127" mass="14193">MVCCRIVRRGLRRAAVDANMDIIDGRDTERGDEEQLASRNTTVQRTSSALSSLMREETPPIQEKFSLYSAILTYYWQNHYITAELKVSLVTCATYLSAPLCAPTNLFLGMKAQTITSASALKEGQLR</sequence>
<dbReference type="RefSeq" id="XP_024345373.1">
    <property type="nucleotide sequence ID" value="XM_024500213.1"/>
</dbReference>
<protein>
    <submittedName>
        <fullName evidence="1">Uncharacterized protein</fullName>
    </submittedName>
</protein>
<keyword evidence="2" id="KW-1185">Reference proteome</keyword>
<dbReference type="AlphaFoldDB" id="W6U732"/>
<dbReference type="Proteomes" id="UP000019149">
    <property type="component" value="Unassembled WGS sequence"/>
</dbReference>
<dbReference type="EMBL" id="APAU02000314">
    <property type="protein sequence ID" value="EUB54177.1"/>
    <property type="molecule type" value="Genomic_DNA"/>
</dbReference>
<name>W6U732_ECHGR</name>